<dbReference type="SUPFAM" id="SSF53098">
    <property type="entry name" value="Ribonuclease H-like"/>
    <property type="match status" value="1"/>
</dbReference>
<dbReference type="Proteomes" id="UP000283087">
    <property type="component" value="Unassembled WGS sequence"/>
</dbReference>
<dbReference type="InterPro" id="IPR048020">
    <property type="entry name" value="Transpos_IS3"/>
</dbReference>
<name>A0A430KL62_9GAMM</name>
<dbReference type="Pfam" id="PF00665">
    <property type="entry name" value="rve"/>
    <property type="match status" value="1"/>
</dbReference>
<sequence length="301" mass="35292">MKKGGRLLCQGIQLRYAFIAQHQGLFRISALCRVLSVSRSGYYEWLSRPLSEREQKDQALKVKIKRSHEKGRRVYGTRRIKMDLSKQNETVSRRRISRLMKEESLSCITRRKFKVTTDSRHNKPVAQNLLDRQFQVEQPNQVYVGDITYIPTREGWLYLAVFIDLYSRAVVGWSMNKRMQASLVTDALTMAVWQRQPRKGLLVHTDRGSQYVSASYQGLLHQLGFRCSMSRKGNCWDNAPSESFFHTLKTERVHREDFQTREEAKRAIFEYIEVFYNRERLHSTNGYIAPLVFEEPLSKAA</sequence>
<keyword evidence="3" id="KW-1185">Reference proteome</keyword>
<dbReference type="Pfam" id="PF13276">
    <property type="entry name" value="HTH_21"/>
    <property type="match status" value="1"/>
</dbReference>
<dbReference type="GO" id="GO:0015074">
    <property type="term" value="P:DNA integration"/>
    <property type="evidence" value="ECO:0007669"/>
    <property type="project" value="InterPro"/>
</dbReference>
<dbReference type="InterPro" id="IPR050900">
    <property type="entry name" value="Transposase_IS3/IS150/IS904"/>
</dbReference>
<dbReference type="PROSITE" id="PS50994">
    <property type="entry name" value="INTEGRASE"/>
    <property type="match status" value="1"/>
</dbReference>
<evidence type="ECO:0000259" key="1">
    <source>
        <dbReference type="PROSITE" id="PS50994"/>
    </source>
</evidence>
<dbReference type="Gene3D" id="3.30.420.10">
    <property type="entry name" value="Ribonuclease H-like superfamily/Ribonuclease H"/>
    <property type="match status" value="1"/>
</dbReference>
<organism evidence="2 3">
    <name type="scientific">Amphritea opalescens</name>
    <dbReference type="NCBI Taxonomy" id="2490544"/>
    <lineage>
        <taxon>Bacteria</taxon>
        <taxon>Pseudomonadati</taxon>
        <taxon>Pseudomonadota</taxon>
        <taxon>Gammaproteobacteria</taxon>
        <taxon>Oceanospirillales</taxon>
        <taxon>Oceanospirillaceae</taxon>
        <taxon>Amphritea</taxon>
    </lineage>
</organism>
<protein>
    <submittedName>
        <fullName evidence="2">IS3 family transposase</fullName>
    </submittedName>
</protein>
<dbReference type="PANTHER" id="PTHR46889">
    <property type="entry name" value="TRANSPOSASE INSF FOR INSERTION SEQUENCE IS3B-RELATED"/>
    <property type="match status" value="1"/>
</dbReference>
<feature type="domain" description="Integrase catalytic" evidence="1">
    <location>
        <begin position="135"/>
        <end position="297"/>
    </location>
</feature>
<dbReference type="InterPro" id="IPR025948">
    <property type="entry name" value="HTH-like_dom"/>
</dbReference>
<comment type="caution">
    <text evidence="2">The sequence shown here is derived from an EMBL/GenBank/DDBJ whole genome shotgun (WGS) entry which is preliminary data.</text>
</comment>
<evidence type="ECO:0000313" key="3">
    <source>
        <dbReference type="Proteomes" id="UP000283087"/>
    </source>
</evidence>
<dbReference type="InterPro" id="IPR036397">
    <property type="entry name" value="RNaseH_sf"/>
</dbReference>
<dbReference type="RefSeq" id="WP_126160127.1">
    <property type="nucleotide sequence ID" value="NZ_RQXW01000043.1"/>
</dbReference>
<dbReference type="Pfam" id="PF13333">
    <property type="entry name" value="rve_2"/>
    <property type="match status" value="1"/>
</dbReference>
<dbReference type="GO" id="GO:0003676">
    <property type="term" value="F:nucleic acid binding"/>
    <property type="evidence" value="ECO:0007669"/>
    <property type="project" value="InterPro"/>
</dbReference>
<dbReference type="InterPro" id="IPR001584">
    <property type="entry name" value="Integrase_cat-core"/>
</dbReference>
<dbReference type="InterPro" id="IPR012337">
    <property type="entry name" value="RNaseH-like_sf"/>
</dbReference>
<dbReference type="PANTHER" id="PTHR46889:SF4">
    <property type="entry name" value="TRANSPOSASE INSO FOR INSERTION SEQUENCE ELEMENT IS911B-RELATED"/>
    <property type="match status" value="1"/>
</dbReference>
<accession>A0A430KL62</accession>
<dbReference type="NCBIfam" id="NF033516">
    <property type="entry name" value="transpos_IS3"/>
    <property type="match status" value="1"/>
</dbReference>
<reference evidence="2 3" key="1">
    <citation type="submission" date="2018-11" db="EMBL/GenBank/DDBJ databases">
        <title>The draft genome sequence of Amphritea opalescens ANRC-JH13T.</title>
        <authorList>
            <person name="Fang Z."/>
            <person name="Zhang Y."/>
            <person name="Han X."/>
        </authorList>
    </citation>
    <scope>NUCLEOTIDE SEQUENCE [LARGE SCALE GENOMIC DNA]</scope>
    <source>
        <strain evidence="2 3">ANRC-JH13</strain>
    </source>
</reference>
<dbReference type="OrthoDB" id="9813126at2"/>
<proteinExistence type="predicted"/>
<gene>
    <name evidence="2" type="ORF">EH243_18460</name>
</gene>
<evidence type="ECO:0000313" key="2">
    <source>
        <dbReference type="EMBL" id="RTE64228.1"/>
    </source>
</evidence>
<dbReference type="AlphaFoldDB" id="A0A430KL62"/>
<dbReference type="EMBL" id="RQXW01000043">
    <property type="protein sequence ID" value="RTE64228.1"/>
    <property type="molecule type" value="Genomic_DNA"/>
</dbReference>